<sequence>PSEERVPFVGEEELEMEVKVPQAVTKSIIGRRGVTIKKLRRETGARIEVESQEEGEDTVLLLSGSPEQVTRAKASIQQIVEDSKPVTEQLCVPQRAVGRIIGRGGETVRGICRSSGARVLCEREAEAGIAPVRHIQLLGTRSEVAAAKKLILEKLVEDEAFRKELAQSAASRCQRKQPLGSCQEPEPLWDWALEGEEEEEEGSLSWGKQQLLDQAAFEEAQDGSEEPELLPVTPGVAVPNGIMGVTTCSHLLLHSSGAHGCHPPLPGALPVVPSPDFSFQADEHLEVYVSATENPNHFWVQLIGQRSLELDKLAAEMSQYYQGCAGHTAELLDVEVGDIVAAPYQDGSSWYRARVLGMLENGSFDLYYVDFGDNGEAPREALRALRSDFLSLPFQAIECSLAGVAPTGNEWEEVALDTFDQLTHCALWKPLVAKISSYAHSRQGTWPNIHLYDPQDGQNLDIGAELVRLGHAVPVPCAQEEE</sequence>
<dbReference type="GO" id="GO:0034587">
    <property type="term" value="P:piRNA processing"/>
    <property type="evidence" value="ECO:0007669"/>
    <property type="project" value="TreeGrafter"/>
</dbReference>
<keyword evidence="1" id="KW-0694">RNA-binding</keyword>
<keyword evidence="4" id="KW-1185">Reference proteome</keyword>
<dbReference type="InterPro" id="IPR004088">
    <property type="entry name" value="KH_dom_type_1"/>
</dbReference>
<dbReference type="GO" id="GO:0043186">
    <property type="term" value="C:P granule"/>
    <property type="evidence" value="ECO:0007669"/>
    <property type="project" value="TreeGrafter"/>
</dbReference>
<feature type="non-terminal residue" evidence="3">
    <location>
        <position position="482"/>
    </location>
</feature>
<dbReference type="Proteomes" id="UP000557230">
    <property type="component" value="Unassembled WGS sequence"/>
</dbReference>
<protein>
    <submittedName>
        <fullName evidence="3">TDRKH protein</fullName>
    </submittedName>
</protein>
<feature type="domain" description="Tudor" evidence="2">
    <location>
        <begin position="333"/>
        <end position="392"/>
    </location>
</feature>
<gene>
    <name evidence="3" type="primary">Tdrkh</name>
    <name evidence="3" type="ORF">INDMAC_R06685</name>
</gene>
<dbReference type="InterPro" id="IPR036612">
    <property type="entry name" value="KH_dom_type_1_sf"/>
</dbReference>
<evidence type="ECO:0000259" key="2">
    <source>
        <dbReference type="PROSITE" id="PS50304"/>
    </source>
</evidence>
<proteinExistence type="predicted"/>
<dbReference type="AlphaFoldDB" id="A0A7L1FXK1"/>
<dbReference type="CDD" id="cd20412">
    <property type="entry name" value="Tudor_TDRD2"/>
    <property type="match status" value="1"/>
</dbReference>
<dbReference type="Gene3D" id="3.30.1370.10">
    <property type="entry name" value="K Homology domain, type 1"/>
    <property type="match status" value="2"/>
</dbReference>
<dbReference type="SMART" id="SM00333">
    <property type="entry name" value="TUDOR"/>
    <property type="match status" value="1"/>
</dbReference>
<evidence type="ECO:0000313" key="3">
    <source>
        <dbReference type="EMBL" id="NXN06503.1"/>
    </source>
</evidence>
<evidence type="ECO:0000256" key="1">
    <source>
        <dbReference type="PROSITE-ProRule" id="PRU00117"/>
    </source>
</evidence>
<dbReference type="PROSITE" id="PS50084">
    <property type="entry name" value="KH_TYPE_1"/>
    <property type="match status" value="2"/>
</dbReference>
<dbReference type="SUPFAM" id="SSF54791">
    <property type="entry name" value="Eukaryotic type KH-domain (KH-domain type I)"/>
    <property type="match status" value="2"/>
</dbReference>
<dbReference type="InterPro" id="IPR002999">
    <property type="entry name" value="Tudor"/>
</dbReference>
<feature type="non-terminal residue" evidence="3">
    <location>
        <position position="1"/>
    </location>
</feature>
<dbReference type="GO" id="GO:0003723">
    <property type="term" value="F:RNA binding"/>
    <property type="evidence" value="ECO:0007669"/>
    <property type="project" value="UniProtKB-UniRule"/>
</dbReference>
<dbReference type="Pfam" id="PF00013">
    <property type="entry name" value="KH_1"/>
    <property type="match status" value="2"/>
</dbReference>
<dbReference type="GO" id="GO:0030719">
    <property type="term" value="P:P granule organization"/>
    <property type="evidence" value="ECO:0007669"/>
    <property type="project" value="TreeGrafter"/>
</dbReference>
<reference evidence="3 4" key="1">
    <citation type="submission" date="2019-09" db="EMBL/GenBank/DDBJ databases">
        <title>Bird 10,000 Genomes (B10K) Project - Family phase.</title>
        <authorList>
            <person name="Zhang G."/>
        </authorList>
    </citation>
    <scope>NUCLEOTIDE SEQUENCE [LARGE SCALE GENOMIC DNA]</scope>
    <source>
        <strain evidence="3">B10K-DU-001-78</strain>
        <tissue evidence="3">Muscle</tissue>
    </source>
</reference>
<dbReference type="GO" id="GO:0005739">
    <property type="term" value="C:mitochondrion"/>
    <property type="evidence" value="ECO:0007669"/>
    <property type="project" value="UniProtKB-ARBA"/>
</dbReference>
<dbReference type="SUPFAM" id="SSF63748">
    <property type="entry name" value="Tudor/PWWP/MBT"/>
    <property type="match status" value="1"/>
</dbReference>
<dbReference type="OrthoDB" id="9995375at2759"/>
<dbReference type="SMART" id="SM00322">
    <property type="entry name" value="KH"/>
    <property type="match status" value="2"/>
</dbReference>
<dbReference type="Gene3D" id="2.30.30.140">
    <property type="match status" value="1"/>
</dbReference>
<dbReference type="EMBL" id="VXBD01000161">
    <property type="protein sequence ID" value="NXN06503.1"/>
    <property type="molecule type" value="Genomic_DNA"/>
</dbReference>
<dbReference type="InterPro" id="IPR035437">
    <property type="entry name" value="SNase_OB-fold_sf"/>
</dbReference>
<organism evidence="3 4">
    <name type="scientific">Indicator maculatus</name>
    <name type="common">spotted honeyguide</name>
    <dbReference type="NCBI Taxonomy" id="545262"/>
    <lineage>
        <taxon>Eukaryota</taxon>
        <taxon>Metazoa</taxon>
        <taxon>Chordata</taxon>
        <taxon>Craniata</taxon>
        <taxon>Vertebrata</taxon>
        <taxon>Euteleostomi</taxon>
        <taxon>Archelosauria</taxon>
        <taxon>Archosauria</taxon>
        <taxon>Dinosauria</taxon>
        <taxon>Saurischia</taxon>
        <taxon>Theropoda</taxon>
        <taxon>Coelurosauria</taxon>
        <taxon>Aves</taxon>
        <taxon>Neognathae</taxon>
        <taxon>Neoaves</taxon>
        <taxon>Telluraves</taxon>
        <taxon>Coraciimorphae</taxon>
        <taxon>Piciformes</taxon>
        <taxon>Indicatoridae</taxon>
        <taxon>Indicator</taxon>
    </lineage>
</organism>
<comment type="caution">
    <text evidence="3">The sequence shown here is derived from an EMBL/GenBank/DDBJ whole genome shotgun (WGS) entry which is preliminary data.</text>
</comment>
<dbReference type="Gene3D" id="2.40.50.90">
    <property type="match status" value="1"/>
</dbReference>
<dbReference type="InterPro" id="IPR004087">
    <property type="entry name" value="KH_dom"/>
</dbReference>
<dbReference type="PANTHER" id="PTHR22948">
    <property type="entry name" value="TUDOR DOMAIN CONTAINING PROTEIN"/>
    <property type="match status" value="1"/>
</dbReference>
<dbReference type="InterPro" id="IPR050621">
    <property type="entry name" value="Tudor_domain_containing"/>
</dbReference>
<evidence type="ECO:0000313" key="4">
    <source>
        <dbReference type="Proteomes" id="UP000557230"/>
    </source>
</evidence>
<dbReference type="Pfam" id="PF00567">
    <property type="entry name" value="TUDOR"/>
    <property type="match status" value="1"/>
</dbReference>
<dbReference type="InterPro" id="IPR047380">
    <property type="entry name" value="TDRD2-like_tudor"/>
</dbReference>
<name>A0A7L1FXK1_9PICI</name>
<dbReference type="GO" id="GO:0007283">
    <property type="term" value="P:spermatogenesis"/>
    <property type="evidence" value="ECO:0007669"/>
    <property type="project" value="TreeGrafter"/>
</dbReference>
<dbReference type="PROSITE" id="PS50304">
    <property type="entry name" value="TUDOR"/>
    <property type="match status" value="1"/>
</dbReference>
<dbReference type="PANTHER" id="PTHR22948:SF18">
    <property type="entry name" value="TUDOR AND KH DOMAIN-CONTAINING PROTEIN"/>
    <property type="match status" value="1"/>
</dbReference>
<accession>A0A7L1FXK1</accession>